<reference evidence="6" key="1">
    <citation type="submission" date="2025-08" db="UniProtKB">
        <authorList>
            <consortium name="RefSeq"/>
        </authorList>
    </citation>
    <scope>IDENTIFICATION</scope>
    <source>
        <tissue evidence="6">Whole sample</tissue>
    </source>
</reference>
<dbReference type="GeneID" id="111113189"/>
<evidence type="ECO:0000256" key="1">
    <source>
        <dbReference type="ARBA" id="ARBA00022536"/>
    </source>
</evidence>
<dbReference type="AlphaFoldDB" id="A0A8B8BVS1"/>
<dbReference type="RefSeq" id="XP_022306986.1">
    <property type="nucleotide sequence ID" value="XM_022451278.1"/>
</dbReference>
<keyword evidence="2" id="KW-0472">Membrane</keyword>
<evidence type="ECO:0000256" key="2">
    <source>
        <dbReference type="SAM" id="Phobius"/>
    </source>
</evidence>
<dbReference type="InterPro" id="IPR008979">
    <property type="entry name" value="Galactose-bd-like_sf"/>
</dbReference>
<dbReference type="GO" id="GO:0005044">
    <property type="term" value="F:scavenger receptor activity"/>
    <property type="evidence" value="ECO:0007669"/>
    <property type="project" value="InterPro"/>
</dbReference>
<accession>A0A8B8BVS1</accession>
<evidence type="ECO:0000313" key="5">
    <source>
        <dbReference type="Proteomes" id="UP000694844"/>
    </source>
</evidence>
<keyword evidence="2" id="KW-0812">Transmembrane</keyword>
<dbReference type="OrthoDB" id="10252017at2759"/>
<feature type="domain" description="EGF-like" evidence="4">
    <location>
        <begin position="287"/>
        <end position="319"/>
    </location>
</feature>
<keyword evidence="3" id="KW-0732">Signal</keyword>
<dbReference type="PANTHER" id="PTHR24043:SF8">
    <property type="entry name" value="EGF-LIKE DOMAIN-CONTAINING PROTEIN"/>
    <property type="match status" value="1"/>
</dbReference>
<feature type="domain" description="EGF-like" evidence="4">
    <location>
        <begin position="244"/>
        <end position="285"/>
    </location>
</feature>
<feature type="domain" description="EGF-like" evidence="4">
    <location>
        <begin position="330"/>
        <end position="365"/>
    </location>
</feature>
<sequence length="517" mass="57359">MKTSAALLVYLLGLLIPIVLAYENLALNKPTWQQYPFGTNWGADKAVDGRFTNLSAWGGQCVISAGDKSTGEWRVDLEAIRSVHHIFIQFVTENKPWDENNYSTDRFLGFSVYISNTTNKEDGVLCFRDTNYTRATIPNPVNITCPYNGRNVIYYNNRTHSPYPSGYSNYAYSDLCEVEVYGCPTPGIYGESCSIQCPQNCQEGRCHILNGTCLGCVSGYIGQICDKTCDDQMYGVNCSQKCGACVDNGACHHINGSCLKGCDKGYHGQKCDQECSEGFHGYNCEEKCSLTCEIPGRCDRIIGRCNGSCLAGWKGSMCNQECDDNKFGQGCAEACGNCANDEQCHHINGTCLNGCKLGYQGQQCKQEVELLYITNPDGNKCAAFYGVLVPFIFIVFCNIGCAIRLIRTRDVCNHRNQRKKTDASVPNATYDHVEINSRAEENSGYQDLGNSDYHELGNSDYHELGNSDYRELGNSDYRELGNSDNRELGNSDYLGLENSGYLELGEMSKPAVYEKLK</sequence>
<dbReference type="Gene3D" id="2.170.300.10">
    <property type="entry name" value="Tie2 ligand-binding domain superfamily"/>
    <property type="match status" value="1"/>
</dbReference>
<evidence type="ECO:0000313" key="6">
    <source>
        <dbReference type="RefSeq" id="XP_022306986.1"/>
    </source>
</evidence>
<evidence type="ECO:0000256" key="3">
    <source>
        <dbReference type="SAM" id="SignalP"/>
    </source>
</evidence>
<gene>
    <name evidence="6" type="primary">LOC111113189</name>
</gene>
<feature type="chain" id="PRO_5034474585" evidence="3">
    <location>
        <begin position="22"/>
        <end position="517"/>
    </location>
</feature>
<feature type="domain" description="EGF-like" evidence="4">
    <location>
        <begin position="192"/>
        <end position="226"/>
    </location>
</feature>
<dbReference type="Proteomes" id="UP000694844">
    <property type="component" value="Chromosome 9"/>
</dbReference>
<dbReference type="SUPFAM" id="SSF49785">
    <property type="entry name" value="Galactose-binding domain-like"/>
    <property type="match status" value="1"/>
</dbReference>
<organism evidence="5 6">
    <name type="scientific">Crassostrea virginica</name>
    <name type="common">Eastern oyster</name>
    <dbReference type="NCBI Taxonomy" id="6565"/>
    <lineage>
        <taxon>Eukaryota</taxon>
        <taxon>Metazoa</taxon>
        <taxon>Spiralia</taxon>
        <taxon>Lophotrochozoa</taxon>
        <taxon>Mollusca</taxon>
        <taxon>Bivalvia</taxon>
        <taxon>Autobranchia</taxon>
        <taxon>Pteriomorphia</taxon>
        <taxon>Ostreida</taxon>
        <taxon>Ostreoidea</taxon>
        <taxon>Ostreidae</taxon>
        <taxon>Crassostrea</taxon>
    </lineage>
</organism>
<dbReference type="Gene3D" id="2.60.120.260">
    <property type="entry name" value="Galactose-binding domain-like"/>
    <property type="match status" value="1"/>
</dbReference>
<dbReference type="PANTHER" id="PTHR24043">
    <property type="entry name" value="SCAVENGER RECEPTOR CLASS F"/>
    <property type="match status" value="1"/>
</dbReference>
<evidence type="ECO:0000259" key="4">
    <source>
        <dbReference type="SMART" id="SM00181"/>
    </source>
</evidence>
<name>A0A8B8BVS1_CRAVI</name>
<protein>
    <submittedName>
        <fullName evidence="6">Multiple epidermal growth factor-like domains protein 10 isoform X2</fullName>
    </submittedName>
</protein>
<keyword evidence="1" id="KW-0245">EGF-like domain</keyword>
<feature type="transmembrane region" description="Helical" evidence="2">
    <location>
        <begin position="382"/>
        <end position="406"/>
    </location>
</feature>
<proteinExistence type="predicted"/>
<dbReference type="SMART" id="SM00181">
    <property type="entry name" value="EGF"/>
    <property type="match status" value="4"/>
</dbReference>
<feature type="signal peptide" evidence="3">
    <location>
        <begin position="1"/>
        <end position="21"/>
    </location>
</feature>
<dbReference type="InterPro" id="IPR042635">
    <property type="entry name" value="MEGF10/SREC1/2-like"/>
</dbReference>
<keyword evidence="5" id="KW-1185">Reference proteome</keyword>
<dbReference type="InterPro" id="IPR000742">
    <property type="entry name" value="EGF"/>
</dbReference>
<keyword evidence="2" id="KW-1133">Transmembrane helix</keyword>